<evidence type="ECO:0000256" key="1">
    <source>
        <dbReference type="SAM" id="MobiDB-lite"/>
    </source>
</evidence>
<feature type="compositionally biased region" description="Basic and acidic residues" evidence="1">
    <location>
        <begin position="579"/>
        <end position="589"/>
    </location>
</feature>
<feature type="compositionally biased region" description="Low complexity" evidence="1">
    <location>
        <begin position="267"/>
        <end position="284"/>
    </location>
</feature>
<evidence type="ECO:0000313" key="3">
    <source>
        <dbReference type="Proteomes" id="UP000198341"/>
    </source>
</evidence>
<feature type="region of interest" description="Disordered" evidence="1">
    <location>
        <begin position="1"/>
        <end position="181"/>
    </location>
</feature>
<feature type="compositionally biased region" description="Low complexity" evidence="1">
    <location>
        <begin position="505"/>
        <end position="519"/>
    </location>
</feature>
<feature type="compositionally biased region" description="Basic and acidic residues" evidence="1">
    <location>
        <begin position="55"/>
        <end position="78"/>
    </location>
</feature>
<reference evidence="2 3" key="1">
    <citation type="submission" date="2011-10" db="EMBL/GenBank/DDBJ databases">
        <authorList>
            <person name="Genoscope - CEA"/>
        </authorList>
    </citation>
    <scope>NUCLEOTIDE SEQUENCE [LARGE SCALE GENOMIC DNA]</scope>
    <source>
        <strain evidence="2 3">RCC 1105</strain>
    </source>
</reference>
<feature type="compositionally biased region" description="Low complexity" evidence="1">
    <location>
        <begin position="539"/>
        <end position="548"/>
    </location>
</feature>
<feature type="compositionally biased region" description="Low complexity" evidence="1">
    <location>
        <begin position="410"/>
        <end position="430"/>
    </location>
</feature>
<dbReference type="RefSeq" id="XP_007514787.1">
    <property type="nucleotide sequence ID" value="XM_007514725.1"/>
</dbReference>
<evidence type="ECO:0000313" key="2">
    <source>
        <dbReference type="EMBL" id="CCO15027.1"/>
    </source>
</evidence>
<feature type="compositionally biased region" description="Basic residues" evidence="1">
    <location>
        <begin position="385"/>
        <end position="396"/>
    </location>
</feature>
<dbReference type="Proteomes" id="UP000198341">
    <property type="component" value="Chromosome 2"/>
</dbReference>
<keyword evidence="3" id="KW-1185">Reference proteome</keyword>
<proteinExistence type="predicted"/>
<dbReference type="KEGG" id="bpg:Bathy02g05320"/>
<dbReference type="AlphaFoldDB" id="K8EAW2"/>
<sequence length="589" mass="63679">MGCTSSKHPAMYVVPNTTTSTSDRKSSENFGVEETKKNTSGGSKGQEAIKIGGFAREEEARKNSTRKNDAEDDVKMPRWNEPMTNANVFTLSSADQIIREEEYERQHSVNARNAVAPKNTKQQQKGKKKKRDASTSRASSTSPAPSLARAQHQHSSMNPSGSMPQYLGVPPPKSLSVLRRDAGESSFECANFATTHSSSSAMKRDDVDLNSEIDRYIMVTLLERERDVVRGKADVLRATSGKISSALEKERKSLKSKSGKENKKQKTLAATTATSTDPDPSSLQDSLSNVFGALFSGVAPATEEEQQKRNLLERSSSSDTTTTTTMHMNNDTSVQDLCGELLKNERFIHMHAASGSVLDSRFINGRRDAPGDWVEVAPRSPEQRKSRKSSSSSKKKSKDDRNSAPSRTPAAAVVVAAAATTADTATTATTRSGTNINRGRTSSNHNTNTRGESSKPKAPAAVDDQDYFSPIDTPKKQEMQKSSPNSPGNIANVTANIGADKLNTLSRSSSRSRLSNSASARDKMLNSSGASRSGGATDNNSNNNNISNTMDGSISIGYENREKELRTSPDSNLAPTSPREIETVQEERG</sequence>
<feature type="compositionally biased region" description="Polar residues" evidence="1">
    <location>
        <begin position="525"/>
        <end position="538"/>
    </location>
</feature>
<feature type="compositionally biased region" description="Polar residues" evidence="1">
    <location>
        <begin position="153"/>
        <end position="163"/>
    </location>
</feature>
<feature type="compositionally biased region" description="Basic and acidic residues" evidence="1">
    <location>
        <begin position="247"/>
        <end position="264"/>
    </location>
</feature>
<feature type="compositionally biased region" description="Polar residues" evidence="1">
    <location>
        <begin position="480"/>
        <end position="495"/>
    </location>
</feature>
<organism evidence="2 3">
    <name type="scientific">Bathycoccus prasinos</name>
    <dbReference type="NCBI Taxonomy" id="41875"/>
    <lineage>
        <taxon>Eukaryota</taxon>
        <taxon>Viridiplantae</taxon>
        <taxon>Chlorophyta</taxon>
        <taxon>Mamiellophyceae</taxon>
        <taxon>Mamiellales</taxon>
        <taxon>Bathycoccaceae</taxon>
        <taxon>Bathycoccus</taxon>
    </lineage>
</organism>
<feature type="region of interest" description="Disordered" evidence="1">
    <location>
        <begin position="368"/>
        <end position="589"/>
    </location>
</feature>
<feature type="compositionally biased region" description="Basic and acidic residues" evidence="1">
    <location>
        <begin position="97"/>
        <end position="107"/>
    </location>
</feature>
<name>K8EAW2_9CHLO</name>
<feature type="region of interest" description="Disordered" evidence="1">
    <location>
        <begin position="300"/>
        <end position="331"/>
    </location>
</feature>
<feature type="compositionally biased region" description="Basic and acidic residues" evidence="1">
    <location>
        <begin position="22"/>
        <end position="37"/>
    </location>
</feature>
<feature type="region of interest" description="Disordered" evidence="1">
    <location>
        <begin position="247"/>
        <end position="284"/>
    </location>
</feature>
<gene>
    <name evidence="2" type="ORF">Bathy02g05320</name>
</gene>
<dbReference type="EMBL" id="FO082277">
    <property type="protein sequence ID" value="CCO15027.1"/>
    <property type="molecule type" value="Genomic_DNA"/>
</dbReference>
<feature type="compositionally biased region" description="Low complexity" evidence="1">
    <location>
        <begin position="315"/>
        <end position="331"/>
    </location>
</feature>
<feature type="compositionally biased region" description="Polar residues" evidence="1">
    <location>
        <begin position="431"/>
        <end position="451"/>
    </location>
</feature>
<feature type="compositionally biased region" description="Low complexity" evidence="1">
    <location>
        <begin position="135"/>
        <end position="150"/>
    </location>
</feature>
<protein>
    <submittedName>
        <fullName evidence="2">Uncharacterized protein</fullName>
    </submittedName>
</protein>
<accession>K8EAW2</accession>
<feature type="compositionally biased region" description="Polar residues" evidence="1">
    <location>
        <begin position="82"/>
        <end position="95"/>
    </location>
</feature>
<dbReference type="GeneID" id="19017645"/>